<organism evidence="2 3">
    <name type="scientific">Dankookia rubra</name>
    <dbReference type="NCBI Taxonomy" id="1442381"/>
    <lineage>
        <taxon>Bacteria</taxon>
        <taxon>Pseudomonadati</taxon>
        <taxon>Pseudomonadota</taxon>
        <taxon>Alphaproteobacteria</taxon>
        <taxon>Acetobacterales</taxon>
        <taxon>Roseomonadaceae</taxon>
        <taxon>Dankookia</taxon>
    </lineage>
</organism>
<dbReference type="OrthoDB" id="9811033at2"/>
<dbReference type="Pfam" id="PF00550">
    <property type="entry name" value="PP-binding"/>
    <property type="match status" value="1"/>
</dbReference>
<accession>A0A4R5QAD1</accession>
<evidence type="ECO:0000313" key="2">
    <source>
        <dbReference type="EMBL" id="TDH60000.1"/>
    </source>
</evidence>
<comment type="caution">
    <text evidence="2">The sequence shown here is derived from an EMBL/GenBank/DDBJ whole genome shotgun (WGS) entry which is preliminary data.</text>
</comment>
<dbReference type="RefSeq" id="WP_133291180.1">
    <property type="nucleotide sequence ID" value="NZ_SMSJ01000047.1"/>
</dbReference>
<feature type="domain" description="Carrier" evidence="1">
    <location>
        <begin position="1"/>
        <end position="75"/>
    </location>
</feature>
<dbReference type="SUPFAM" id="SSF47336">
    <property type="entry name" value="ACP-like"/>
    <property type="match status" value="1"/>
</dbReference>
<dbReference type="EMBL" id="SMSJ01000047">
    <property type="protein sequence ID" value="TDH60000.1"/>
    <property type="molecule type" value="Genomic_DNA"/>
</dbReference>
<proteinExistence type="predicted"/>
<reference evidence="2 3" key="1">
    <citation type="journal article" date="2016" name="J. Microbiol.">
        <title>Dankookia rubra gen. nov., sp. nov., an alphaproteobacterium isolated from sediment of a shallow stream.</title>
        <authorList>
            <person name="Kim W.H."/>
            <person name="Kim D.H."/>
            <person name="Kang K."/>
            <person name="Ahn T.Y."/>
        </authorList>
    </citation>
    <scope>NUCLEOTIDE SEQUENCE [LARGE SCALE GENOMIC DNA]</scope>
    <source>
        <strain evidence="2 3">JCM30602</strain>
    </source>
</reference>
<dbReference type="InterPro" id="IPR009081">
    <property type="entry name" value="PP-bd_ACP"/>
</dbReference>
<protein>
    <submittedName>
        <fullName evidence="2">Acyl carrier protein</fullName>
    </submittedName>
</protein>
<evidence type="ECO:0000259" key="1">
    <source>
        <dbReference type="PROSITE" id="PS50075"/>
    </source>
</evidence>
<gene>
    <name evidence="2" type="ORF">E2C06_24305</name>
</gene>
<name>A0A4R5QAD1_9PROT</name>
<dbReference type="Proteomes" id="UP000295096">
    <property type="component" value="Unassembled WGS sequence"/>
</dbReference>
<keyword evidence="3" id="KW-1185">Reference proteome</keyword>
<sequence>MTILGDLEAILRDVFAREVLVTLQTTAADIVGWDSFRHVEIIILLEEKYGIELPVSEVNDAKTLGQLAALVERKIATQ</sequence>
<evidence type="ECO:0000313" key="3">
    <source>
        <dbReference type="Proteomes" id="UP000295096"/>
    </source>
</evidence>
<dbReference type="InterPro" id="IPR036736">
    <property type="entry name" value="ACP-like_sf"/>
</dbReference>
<dbReference type="AlphaFoldDB" id="A0A4R5QAD1"/>
<dbReference type="PROSITE" id="PS50075">
    <property type="entry name" value="CARRIER"/>
    <property type="match status" value="1"/>
</dbReference>
<dbReference type="Gene3D" id="1.10.1200.10">
    <property type="entry name" value="ACP-like"/>
    <property type="match status" value="1"/>
</dbReference>